<dbReference type="EMBL" id="DRLD01000012">
    <property type="protein sequence ID" value="HED09105.1"/>
    <property type="molecule type" value="Genomic_DNA"/>
</dbReference>
<dbReference type="Proteomes" id="UP000886005">
    <property type="component" value="Unassembled WGS sequence"/>
</dbReference>
<proteinExistence type="predicted"/>
<accession>A0A7V1PT61</accession>
<protein>
    <submittedName>
        <fullName evidence="1">Uncharacterized protein</fullName>
    </submittedName>
</protein>
<sequence>MKNRQKDFDALSEVFDDIILGRGIKRTVHELRYEGRDYRQLFLRRLEANGFRERALRDVAVETGWRIPGFWLDGEGRAWFGHLFWEIFSESRKRKIWGSVKRNGKGDWQIILPGNSGQKVFLNPGLKQEVDIYHLTGI</sequence>
<organism evidence="1">
    <name type="scientific">Caldithrix abyssi</name>
    <dbReference type="NCBI Taxonomy" id="187145"/>
    <lineage>
        <taxon>Bacteria</taxon>
        <taxon>Pseudomonadati</taxon>
        <taxon>Calditrichota</taxon>
        <taxon>Calditrichia</taxon>
        <taxon>Calditrichales</taxon>
        <taxon>Calditrichaceae</taxon>
        <taxon>Caldithrix</taxon>
    </lineage>
</organism>
<dbReference type="AlphaFoldDB" id="A0A7V1PT61"/>
<evidence type="ECO:0000313" key="1">
    <source>
        <dbReference type="EMBL" id="HED09105.1"/>
    </source>
</evidence>
<gene>
    <name evidence="1" type="ORF">ENJ10_00315</name>
</gene>
<reference evidence="1" key="1">
    <citation type="journal article" date="2020" name="mSystems">
        <title>Genome- and Community-Level Interaction Insights into Carbon Utilization and Element Cycling Functions of Hydrothermarchaeota in Hydrothermal Sediment.</title>
        <authorList>
            <person name="Zhou Z."/>
            <person name="Liu Y."/>
            <person name="Xu W."/>
            <person name="Pan J."/>
            <person name="Luo Z.H."/>
            <person name="Li M."/>
        </authorList>
    </citation>
    <scope>NUCLEOTIDE SEQUENCE [LARGE SCALE GENOMIC DNA]</scope>
    <source>
        <strain evidence="1">HyVt-456</strain>
    </source>
</reference>
<comment type="caution">
    <text evidence="1">The sequence shown here is derived from an EMBL/GenBank/DDBJ whole genome shotgun (WGS) entry which is preliminary data.</text>
</comment>
<name>A0A7V1PT61_CALAY</name>